<dbReference type="PANTHER" id="PTHR43679:SF2">
    <property type="entry name" value="OCTANOYL-[GCVH]:PROTEIN N-OCTANOYLTRANSFERASE"/>
    <property type="match status" value="1"/>
</dbReference>
<dbReference type="SUPFAM" id="SSF55681">
    <property type="entry name" value="Class II aaRS and biotin synthetases"/>
    <property type="match status" value="1"/>
</dbReference>
<gene>
    <name evidence="2" type="ORF">S01H1_24711</name>
</gene>
<reference evidence="2" key="1">
    <citation type="journal article" date="2014" name="Front. Microbiol.">
        <title>High frequency of phylogenetically diverse reductive dehalogenase-homologous genes in deep subseafloor sedimentary metagenomes.</title>
        <authorList>
            <person name="Kawai M."/>
            <person name="Futagami T."/>
            <person name="Toyoda A."/>
            <person name="Takaki Y."/>
            <person name="Nishi S."/>
            <person name="Hori S."/>
            <person name="Arai W."/>
            <person name="Tsubouchi T."/>
            <person name="Morono Y."/>
            <person name="Uchiyama I."/>
            <person name="Ito T."/>
            <person name="Fujiyama A."/>
            <person name="Inagaki F."/>
            <person name="Takami H."/>
        </authorList>
    </citation>
    <scope>NUCLEOTIDE SEQUENCE</scope>
    <source>
        <strain evidence="2">Expedition CK06-06</strain>
    </source>
</reference>
<feature type="domain" description="BPL/LPL catalytic" evidence="1">
    <location>
        <begin position="1"/>
        <end position="88"/>
    </location>
</feature>
<dbReference type="InterPro" id="IPR050664">
    <property type="entry name" value="Octanoyltrans_LipM/LipL"/>
</dbReference>
<protein>
    <recommendedName>
        <fullName evidence="1">BPL/LPL catalytic domain-containing protein</fullName>
    </recommendedName>
</protein>
<evidence type="ECO:0000259" key="1">
    <source>
        <dbReference type="PROSITE" id="PS51733"/>
    </source>
</evidence>
<dbReference type="PANTHER" id="PTHR43679">
    <property type="entry name" value="OCTANOYLTRANSFERASE LIPM-RELATED"/>
    <property type="match status" value="1"/>
</dbReference>
<accession>X0UEF3</accession>
<feature type="non-terminal residue" evidence="2">
    <location>
        <position position="1"/>
    </location>
</feature>
<sequence length="118" mass="13393">VGSKKLIGSAQARRKSGVLQHGSLPLSGDLTRILKVLDFPDEKRRQQAAVRLLAHATTVEDVLGFRGDWWLTCQAFQIAFTKTLNLNLRHGGLSPSEGRRAMELYQEKYNNPEWTERF</sequence>
<dbReference type="Pfam" id="PF21948">
    <property type="entry name" value="LplA-B_cat"/>
    <property type="match status" value="1"/>
</dbReference>
<name>X0UEF3_9ZZZZ</name>
<dbReference type="EMBL" id="BARS01014874">
    <property type="protein sequence ID" value="GAF97686.1"/>
    <property type="molecule type" value="Genomic_DNA"/>
</dbReference>
<dbReference type="InterPro" id="IPR045864">
    <property type="entry name" value="aa-tRNA-synth_II/BPL/LPL"/>
</dbReference>
<dbReference type="Gene3D" id="3.30.930.10">
    <property type="entry name" value="Bira Bifunctional Protein, Domain 2"/>
    <property type="match status" value="1"/>
</dbReference>
<comment type="caution">
    <text evidence="2">The sequence shown here is derived from an EMBL/GenBank/DDBJ whole genome shotgun (WGS) entry which is preliminary data.</text>
</comment>
<proteinExistence type="predicted"/>
<dbReference type="AlphaFoldDB" id="X0UEF3"/>
<organism evidence="2">
    <name type="scientific">marine sediment metagenome</name>
    <dbReference type="NCBI Taxonomy" id="412755"/>
    <lineage>
        <taxon>unclassified sequences</taxon>
        <taxon>metagenomes</taxon>
        <taxon>ecological metagenomes</taxon>
    </lineage>
</organism>
<dbReference type="InterPro" id="IPR004143">
    <property type="entry name" value="BPL_LPL_catalytic"/>
</dbReference>
<evidence type="ECO:0000313" key="2">
    <source>
        <dbReference type="EMBL" id="GAF97686.1"/>
    </source>
</evidence>
<dbReference type="PROSITE" id="PS51733">
    <property type="entry name" value="BPL_LPL_CATALYTIC"/>
    <property type="match status" value="1"/>
</dbReference>